<keyword evidence="2 5" id="KW-0812">Transmembrane</keyword>
<name>A0ABD0KCG0_9CAEN</name>
<feature type="transmembrane region" description="Helical" evidence="5">
    <location>
        <begin position="15"/>
        <end position="36"/>
    </location>
</feature>
<dbReference type="InterPro" id="IPR004031">
    <property type="entry name" value="PMP22/EMP/MP20/Claudin"/>
</dbReference>
<keyword evidence="4 5" id="KW-0472">Membrane</keyword>
<gene>
    <name evidence="6" type="ORF">BaRGS_00023882</name>
</gene>
<reference evidence="6 7" key="1">
    <citation type="journal article" date="2023" name="Sci. Data">
        <title>Genome assembly of the Korean intertidal mud-creeper Batillaria attramentaria.</title>
        <authorList>
            <person name="Patra A.K."/>
            <person name="Ho P.T."/>
            <person name="Jun S."/>
            <person name="Lee S.J."/>
            <person name="Kim Y."/>
            <person name="Won Y.J."/>
        </authorList>
    </citation>
    <scope>NUCLEOTIDE SEQUENCE [LARGE SCALE GENOMIC DNA]</scope>
    <source>
        <strain evidence="6">Wonlab-2016</strain>
    </source>
</reference>
<dbReference type="PROSITE" id="PS01346">
    <property type="entry name" value="CLAUDIN"/>
    <property type="match status" value="1"/>
</dbReference>
<comment type="caution">
    <text evidence="6">The sequence shown here is derived from an EMBL/GenBank/DDBJ whole genome shotgun (WGS) entry which is preliminary data.</text>
</comment>
<evidence type="ECO:0000256" key="1">
    <source>
        <dbReference type="ARBA" id="ARBA00004141"/>
    </source>
</evidence>
<accession>A0ABD0KCG0</accession>
<evidence type="ECO:0000313" key="6">
    <source>
        <dbReference type="EMBL" id="KAK7484839.1"/>
    </source>
</evidence>
<comment type="subcellular location">
    <subcellularLocation>
        <location evidence="1">Membrane</location>
        <topology evidence="1">Multi-pass membrane protein</topology>
    </subcellularLocation>
</comment>
<dbReference type="Gene3D" id="1.20.140.150">
    <property type="match status" value="1"/>
</dbReference>
<sequence>MAAFTARSGGYKAGVFLLFFASVMFAVGFATPYWMVYGRKHVGLWMTCLSDDTGFLTQCSSAGLDKVWEYVVLVLESLCVAVLLAACVIAGVVNFCVPRPRSRFDNLPQVLAVTGGKYSRVGMACIVRPLGPVALRSAIHAA</sequence>
<keyword evidence="3 5" id="KW-1133">Transmembrane helix</keyword>
<dbReference type="AlphaFoldDB" id="A0ABD0KCG0"/>
<evidence type="ECO:0000256" key="5">
    <source>
        <dbReference type="SAM" id="Phobius"/>
    </source>
</evidence>
<feature type="transmembrane region" description="Helical" evidence="5">
    <location>
        <begin position="70"/>
        <end position="97"/>
    </location>
</feature>
<dbReference type="Proteomes" id="UP001519460">
    <property type="component" value="Unassembled WGS sequence"/>
</dbReference>
<dbReference type="GO" id="GO:0016020">
    <property type="term" value="C:membrane"/>
    <property type="evidence" value="ECO:0007669"/>
    <property type="project" value="UniProtKB-SubCell"/>
</dbReference>
<organism evidence="6 7">
    <name type="scientific">Batillaria attramentaria</name>
    <dbReference type="NCBI Taxonomy" id="370345"/>
    <lineage>
        <taxon>Eukaryota</taxon>
        <taxon>Metazoa</taxon>
        <taxon>Spiralia</taxon>
        <taxon>Lophotrochozoa</taxon>
        <taxon>Mollusca</taxon>
        <taxon>Gastropoda</taxon>
        <taxon>Caenogastropoda</taxon>
        <taxon>Sorbeoconcha</taxon>
        <taxon>Cerithioidea</taxon>
        <taxon>Batillariidae</taxon>
        <taxon>Batillaria</taxon>
    </lineage>
</organism>
<dbReference type="EMBL" id="JACVVK020000203">
    <property type="protein sequence ID" value="KAK7484839.1"/>
    <property type="molecule type" value="Genomic_DNA"/>
</dbReference>
<proteinExistence type="predicted"/>
<dbReference type="Pfam" id="PF00822">
    <property type="entry name" value="PMP22_Claudin"/>
    <property type="match status" value="1"/>
</dbReference>
<protein>
    <submittedName>
        <fullName evidence="6">Uncharacterized protein</fullName>
    </submittedName>
</protein>
<evidence type="ECO:0000313" key="7">
    <source>
        <dbReference type="Proteomes" id="UP001519460"/>
    </source>
</evidence>
<dbReference type="InterPro" id="IPR017974">
    <property type="entry name" value="Claudin_CS"/>
</dbReference>
<evidence type="ECO:0000256" key="3">
    <source>
        <dbReference type="ARBA" id="ARBA00022989"/>
    </source>
</evidence>
<keyword evidence="7" id="KW-1185">Reference proteome</keyword>
<evidence type="ECO:0000256" key="2">
    <source>
        <dbReference type="ARBA" id="ARBA00022692"/>
    </source>
</evidence>
<evidence type="ECO:0000256" key="4">
    <source>
        <dbReference type="ARBA" id="ARBA00023136"/>
    </source>
</evidence>